<dbReference type="InterPro" id="IPR049733">
    <property type="entry name" value="CCDC61_N"/>
</dbReference>
<comment type="caution">
    <text evidence="11">The sequence shown here is derived from an EMBL/GenBank/DDBJ whole genome shotgun (WGS) entry which is preliminary data.</text>
</comment>
<evidence type="ECO:0000256" key="8">
    <source>
        <dbReference type="ARBA" id="ARBA00041518"/>
    </source>
</evidence>
<accession>A0AAD9MVV7</accession>
<feature type="compositionally biased region" description="Polar residues" evidence="10">
    <location>
        <begin position="404"/>
        <end position="414"/>
    </location>
</feature>
<protein>
    <recommendedName>
        <fullName evidence="7">Centrosomal protein CCDC61</fullName>
    </recommendedName>
    <alternativeName>
        <fullName evidence="8">Coiled-coil domain-containing protein 61</fullName>
    </alternativeName>
    <alternativeName>
        <fullName evidence="9">VFL3 homolog</fullName>
    </alternativeName>
</protein>
<gene>
    <name evidence="11" type="ORF">LSH36_557g01029</name>
</gene>
<evidence type="ECO:0000256" key="5">
    <source>
        <dbReference type="ARBA" id="ARBA00023273"/>
    </source>
</evidence>
<evidence type="ECO:0000256" key="6">
    <source>
        <dbReference type="ARBA" id="ARBA00038217"/>
    </source>
</evidence>
<evidence type="ECO:0000256" key="3">
    <source>
        <dbReference type="ARBA" id="ARBA00023054"/>
    </source>
</evidence>
<sequence>MAEISPVSGSYVFRGVECTVTMTTTNDDHLTLEVEDQVTTDQWRASFDAPFIEDLTRKTGNYKQFPIFVNMMESAILKNSESVSLDLLTYSDLEKLRSRKTNAVSSKHIPSAARNPTLNSKRYLILTYTVEFDRIHYPLPLPYVGKPDPKLLQETIKQLRAEIKALKKHGTKDFRIKELEKLQVEYDRLVQEKEELESEFLNFRREVKHTKVGSAAKEIRILKDIVKNLEEDLLKERTKYTKAATRRSQEHRRLINELEEVKASERNLRARVKSLTNEMAAYKRREYSSSRERSLSRERSSSRDRTRPNTSGTSRPSSRTRQTSPVSSTGTRLPRFDPSAYIKEKQKRLSETKRRRRSRSGSLERITRIPSNISDQSLVGSLRSRTSSIESLSDVGIASDASDGRQSLSSTPESIRTRSKTFRDKENIIHTDVDGDSDYFDRSAEIGEIDARLNRLQQFMKNNL</sequence>
<organism evidence="11 12">
    <name type="scientific">Paralvinella palmiformis</name>
    <dbReference type="NCBI Taxonomy" id="53620"/>
    <lineage>
        <taxon>Eukaryota</taxon>
        <taxon>Metazoa</taxon>
        <taxon>Spiralia</taxon>
        <taxon>Lophotrochozoa</taxon>
        <taxon>Annelida</taxon>
        <taxon>Polychaeta</taxon>
        <taxon>Sedentaria</taxon>
        <taxon>Canalipalpata</taxon>
        <taxon>Terebellida</taxon>
        <taxon>Terebelliformia</taxon>
        <taxon>Alvinellidae</taxon>
        <taxon>Paralvinella</taxon>
    </lineage>
</organism>
<feature type="compositionally biased region" description="Low complexity" evidence="10">
    <location>
        <begin position="308"/>
        <end position="329"/>
    </location>
</feature>
<feature type="compositionally biased region" description="Basic and acidic residues" evidence="10">
    <location>
        <begin position="342"/>
        <end position="352"/>
    </location>
</feature>
<keyword evidence="3" id="KW-0175">Coiled coil</keyword>
<evidence type="ECO:0000313" key="12">
    <source>
        <dbReference type="Proteomes" id="UP001208570"/>
    </source>
</evidence>
<dbReference type="CDD" id="cd22284">
    <property type="entry name" value="HD_CCDC61_N"/>
    <property type="match status" value="1"/>
</dbReference>
<feature type="region of interest" description="Disordered" evidence="10">
    <location>
        <begin position="399"/>
        <end position="418"/>
    </location>
</feature>
<dbReference type="PANTHER" id="PTHR22691">
    <property type="entry name" value="YEAST SPT2-RELATED"/>
    <property type="match status" value="1"/>
</dbReference>
<dbReference type="AlphaFoldDB" id="A0AAD9MVV7"/>
<dbReference type="EMBL" id="JAODUP010000557">
    <property type="protein sequence ID" value="KAK2147355.1"/>
    <property type="molecule type" value="Genomic_DNA"/>
</dbReference>
<dbReference type="GO" id="GO:0036064">
    <property type="term" value="C:ciliary basal body"/>
    <property type="evidence" value="ECO:0007669"/>
    <property type="project" value="TreeGrafter"/>
</dbReference>
<keyword evidence="5" id="KW-0966">Cell projection</keyword>
<evidence type="ECO:0000256" key="4">
    <source>
        <dbReference type="ARBA" id="ARBA00023212"/>
    </source>
</evidence>
<reference evidence="11" key="1">
    <citation type="journal article" date="2023" name="Mol. Biol. Evol.">
        <title>Third-Generation Sequencing Reveals the Adaptive Role of the Epigenome in Three Deep-Sea Polychaetes.</title>
        <authorList>
            <person name="Perez M."/>
            <person name="Aroh O."/>
            <person name="Sun Y."/>
            <person name="Lan Y."/>
            <person name="Juniper S.K."/>
            <person name="Young C.R."/>
            <person name="Angers B."/>
            <person name="Qian P.Y."/>
        </authorList>
    </citation>
    <scope>NUCLEOTIDE SEQUENCE</scope>
    <source>
        <strain evidence="11">P08H-3</strain>
    </source>
</reference>
<comment type="similarity">
    <text evidence="6">Belongs to the CCDC61 family.</text>
</comment>
<dbReference type="Proteomes" id="UP001208570">
    <property type="component" value="Unassembled WGS sequence"/>
</dbReference>
<evidence type="ECO:0000256" key="1">
    <source>
        <dbReference type="ARBA" id="ARBA00004120"/>
    </source>
</evidence>
<feature type="region of interest" description="Disordered" evidence="10">
    <location>
        <begin position="282"/>
        <end position="368"/>
    </location>
</feature>
<feature type="compositionally biased region" description="Basic and acidic residues" evidence="10">
    <location>
        <begin position="282"/>
        <end position="307"/>
    </location>
</feature>
<keyword evidence="12" id="KW-1185">Reference proteome</keyword>
<keyword evidence="2" id="KW-0963">Cytoplasm</keyword>
<proteinExistence type="inferred from homology"/>
<evidence type="ECO:0000313" key="11">
    <source>
        <dbReference type="EMBL" id="KAK2147355.1"/>
    </source>
</evidence>
<dbReference type="PANTHER" id="PTHR22691:SF1">
    <property type="entry name" value="CENTROSOMAL PROTEIN CCDC61"/>
    <property type="match status" value="1"/>
</dbReference>
<evidence type="ECO:0000256" key="2">
    <source>
        <dbReference type="ARBA" id="ARBA00022490"/>
    </source>
</evidence>
<keyword evidence="4" id="KW-0206">Cytoskeleton</keyword>
<comment type="subcellular location">
    <subcellularLocation>
        <location evidence="1">Cytoplasm</location>
        <location evidence="1">Cytoskeleton</location>
        <location evidence="1">Cilium basal body</location>
    </subcellularLocation>
</comment>
<name>A0AAD9MVV7_9ANNE</name>
<evidence type="ECO:0000256" key="9">
    <source>
        <dbReference type="ARBA" id="ARBA00042326"/>
    </source>
</evidence>
<evidence type="ECO:0000256" key="7">
    <source>
        <dbReference type="ARBA" id="ARBA00040683"/>
    </source>
</evidence>
<evidence type="ECO:0000256" key="10">
    <source>
        <dbReference type="SAM" id="MobiDB-lite"/>
    </source>
</evidence>